<proteinExistence type="predicted"/>
<name>A0A100WIN1_MYCCR</name>
<sequence>MAIEPPPGFTDLLGDAEDAPPLGEPVLFKLDGVGTLWARKPRPRSLAVLAAAYNDALDGAARNAYLTRFLTDHIDTTDYERLIADMAFGRAPEDTIDRLLAGLCTWGTARPYKAVLSLAVTAGAGWRTIRPQIAGDPMLMPSMHRVLDEVEKIVVQSMQSGDPEADQRAHNSYMHRLYAPDKPLKRGEMVKPSWWPSDGGAAANARAARALAKTAR</sequence>
<comment type="caution">
    <text evidence="1">The sequence shown here is derived from an EMBL/GenBank/DDBJ whole genome shotgun (WGS) entry which is preliminary data.</text>
</comment>
<dbReference type="Pfam" id="PF23888">
    <property type="entry name" value="DUF7240"/>
    <property type="match status" value="1"/>
</dbReference>
<reference evidence="2" key="2">
    <citation type="submission" date="2016-02" db="EMBL/GenBank/DDBJ databases">
        <title>Draft genome sequence of five rapidly growing Mycobacterium species.</title>
        <authorList>
            <person name="Katahira K."/>
            <person name="Gotou Y."/>
            <person name="Iida K."/>
            <person name="Ogura Y."/>
            <person name="Hayashi T."/>
        </authorList>
    </citation>
    <scope>NUCLEOTIDE SEQUENCE [LARGE SCALE GENOMIC DNA]</scope>
    <source>
        <strain evidence="2">JCM15298</strain>
    </source>
</reference>
<dbReference type="Pfam" id="PF23781">
    <property type="entry name" value="Phage_TAC_16"/>
    <property type="match status" value="1"/>
</dbReference>
<accession>A0A100WIN1</accession>
<dbReference type="STRING" id="228230.RMCC_5856"/>
<dbReference type="EMBL" id="BCSY01000111">
    <property type="protein sequence ID" value="GAS98891.1"/>
    <property type="molecule type" value="Genomic_DNA"/>
</dbReference>
<evidence type="ECO:0000313" key="1">
    <source>
        <dbReference type="EMBL" id="GAS98891.1"/>
    </source>
</evidence>
<gene>
    <name evidence="1" type="ORF">RMCC_5856</name>
</gene>
<dbReference type="InterPro" id="IPR056927">
    <property type="entry name" value="Phage_TAC"/>
</dbReference>
<dbReference type="Proteomes" id="UP000069443">
    <property type="component" value="Unassembled WGS sequence"/>
</dbReference>
<keyword evidence="2" id="KW-1185">Reference proteome</keyword>
<organism evidence="1 2">
    <name type="scientific">Mycolicibacterium canariasense</name>
    <name type="common">Mycobacterium canariasense</name>
    <dbReference type="NCBI Taxonomy" id="228230"/>
    <lineage>
        <taxon>Bacteria</taxon>
        <taxon>Bacillati</taxon>
        <taxon>Actinomycetota</taxon>
        <taxon>Actinomycetes</taxon>
        <taxon>Mycobacteriales</taxon>
        <taxon>Mycobacteriaceae</taxon>
        <taxon>Mycolicibacterium</taxon>
    </lineage>
</organism>
<protein>
    <submittedName>
        <fullName evidence="1">Gp35</fullName>
    </submittedName>
</protein>
<reference evidence="2" key="1">
    <citation type="journal article" date="2016" name="Genome Announc.">
        <title>Draft Genome Sequences of Five Rapidly Growing Mycobacterium Species, M. thermoresistibile, M. fortuitum subsp. acetamidolyticum, M. canariasense, M. brisbanense, and M. novocastrense.</title>
        <authorList>
            <person name="Katahira K."/>
            <person name="Ogura Y."/>
            <person name="Gotoh Y."/>
            <person name="Hayashi T."/>
        </authorList>
    </citation>
    <scope>NUCLEOTIDE SEQUENCE [LARGE SCALE GENOMIC DNA]</scope>
    <source>
        <strain evidence="2">JCM15298</strain>
    </source>
</reference>
<dbReference type="OrthoDB" id="9968941at2"/>
<dbReference type="RefSeq" id="WP_062659646.1">
    <property type="nucleotide sequence ID" value="NZ_BCSY01000111.1"/>
</dbReference>
<evidence type="ECO:0000313" key="2">
    <source>
        <dbReference type="Proteomes" id="UP000069443"/>
    </source>
</evidence>
<dbReference type="InterPro" id="IPR055664">
    <property type="entry name" value="DUF7240"/>
</dbReference>
<dbReference type="AlphaFoldDB" id="A0A100WIN1"/>